<keyword evidence="3" id="KW-1185">Reference proteome</keyword>
<evidence type="ECO:0000313" key="3">
    <source>
        <dbReference type="Proteomes" id="UP001141950"/>
    </source>
</evidence>
<evidence type="ECO:0000256" key="1">
    <source>
        <dbReference type="SAM" id="Phobius"/>
    </source>
</evidence>
<organism evidence="2 3">
    <name type="scientific">Paenibacillus soyae</name>
    <dbReference type="NCBI Taxonomy" id="2969249"/>
    <lineage>
        <taxon>Bacteria</taxon>
        <taxon>Bacillati</taxon>
        <taxon>Bacillota</taxon>
        <taxon>Bacilli</taxon>
        <taxon>Bacillales</taxon>
        <taxon>Paenibacillaceae</taxon>
        <taxon>Paenibacillus</taxon>
    </lineage>
</organism>
<accession>A0A9X2SAE0</accession>
<dbReference type="AlphaFoldDB" id="A0A9X2SAE0"/>
<dbReference type="EMBL" id="JANIPJ010000018">
    <property type="protein sequence ID" value="MCR2806539.1"/>
    <property type="molecule type" value="Genomic_DNA"/>
</dbReference>
<name>A0A9X2SAE0_9BACL</name>
<feature type="transmembrane region" description="Helical" evidence="1">
    <location>
        <begin position="6"/>
        <end position="27"/>
    </location>
</feature>
<gene>
    <name evidence="2" type="ORF">NQZ67_21895</name>
</gene>
<proteinExistence type="predicted"/>
<evidence type="ECO:0000313" key="2">
    <source>
        <dbReference type="EMBL" id="MCR2806539.1"/>
    </source>
</evidence>
<reference evidence="2" key="1">
    <citation type="submission" date="2022-08" db="EMBL/GenBank/DDBJ databases">
        <title>The genomic sequence of strain Paenibacillus sp. SCIV0701.</title>
        <authorList>
            <person name="Zhao H."/>
        </authorList>
    </citation>
    <scope>NUCLEOTIDE SEQUENCE</scope>
    <source>
        <strain evidence="2">SCIV0701</strain>
    </source>
</reference>
<dbReference type="RefSeq" id="WP_257450091.1">
    <property type="nucleotide sequence ID" value="NZ_JANIPJ010000018.1"/>
</dbReference>
<dbReference type="Proteomes" id="UP001141950">
    <property type="component" value="Unassembled WGS sequence"/>
</dbReference>
<keyword evidence="1" id="KW-0472">Membrane</keyword>
<protein>
    <submittedName>
        <fullName evidence="2">Uncharacterized protein</fullName>
    </submittedName>
</protein>
<sequence>MRVKSIGIFIAVVVVILAAGVGSVQLLKSAGIWNLMQPFTVTVKNETDKDIVIIEAGLVQGESKVALNRTVRSGKTYKFKPDLNVQGENGVYMTHTNADGETVQTSVCGYTESLSGSAKVTVGDRVEVEQDCY</sequence>
<keyword evidence="1" id="KW-0812">Transmembrane</keyword>
<keyword evidence="1" id="KW-1133">Transmembrane helix</keyword>
<comment type="caution">
    <text evidence="2">The sequence shown here is derived from an EMBL/GenBank/DDBJ whole genome shotgun (WGS) entry which is preliminary data.</text>
</comment>